<keyword evidence="3" id="KW-1185">Reference proteome</keyword>
<organism evidence="2 3">
    <name type="scientific">Discostella pseudostelligera</name>
    <dbReference type="NCBI Taxonomy" id="259834"/>
    <lineage>
        <taxon>Eukaryota</taxon>
        <taxon>Sar</taxon>
        <taxon>Stramenopiles</taxon>
        <taxon>Ochrophyta</taxon>
        <taxon>Bacillariophyta</taxon>
        <taxon>Coscinodiscophyceae</taxon>
        <taxon>Thalassiosirophycidae</taxon>
        <taxon>Stephanodiscales</taxon>
        <taxon>Stephanodiscaceae</taxon>
        <taxon>Discostella</taxon>
    </lineage>
</organism>
<feature type="compositionally biased region" description="Basic and acidic residues" evidence="1">
    <location>
        <begin position="10"/>
        <end position="31"/>
    </location>
</feature>
<feature type="compositionally biased region" description="Low complexity" evidence="1">
    <location>
        <begin position="38"/>
        <end position="54"/>
    </location>
</feature>
<dbReference type="AlphaFoldDB" id="A0ABD3MT91"/>
<proteinExistence type="predicted"/>
<evidence type="ECO:0000313" key="2">
    <source>
        <dbReference type="EMBL" id="KAL3765186.1"/>
    </source>
</evidence>
<dbReference type="EMBL" id="JALLBG020000097">
    <property type="protein sequence ID" value="KAL3765186.1"/>
    <property type="molecule type" value="Genomic_DNA"/>
</dbReference>
<dbReference type="Gene3D" id="3.40.50.300">
    <property type="entry name" value="P-loop containing nucleotide triphosphate hydrolases"/>
    <property type="match status" value="1"/>
</dbReference>
<reference evidence="2 3" key="1">
    <citation type="submission" date="2024-10" db="EMBL/GenBank/DDBJ databases">
        <title>Updated reference genomes for cyclostephanoid diatoms.</title>
        <authorList>
            <person name="Roberts W.R."/>
            <person name="Alverson A.J."/>
        </authorList>
    </citation>
    <scope>NUCLEOTIDE SEQUENCE [LARGE SCALE GENOMIC DNA]</scope>
    <source>
        <strain evidence="2 3">AJA232-27</strain>
    </source>
</reference>
<comment type="caution">
    <text evidence="2">The sequence shown here is derived from an EMBL/GenBank/DDBJ whole genome shotgun (WGS) entry which is preliminary data.</text>
</comment>
<gene>
    <name evidence="2" type="ORF">ACHAWU_010377</name>
</gene>
<protein>
    <recommendedName>
        <fullName evidence="4">Sulfotransferase</fullName>
    </recommendedName>
</protein>
<dbReference type="InterPro" id="IPR005331">
    <property type="entry name" value="Sulfotransferase"/>
</dbReference>
<evidence type="ECO:0000256" key="1">
    <source>
        <dbReference type="SAM" id="MobiDB-lite"/>
    </source>
</evidence>
<evidence type="ECO:0008006" key="4">
    <source>
        <dbReference type="Google" id="ProtNLM"/>
    </source>
</evidence>
<dbReference type="InterPro" id="IPR027417">
    <property type="entry name" value="P-loop_NTPase"/>
</dbReference>
<evidence type="ECO:0000313" key="3">
    <source>
        <dbReference type="Proteomes" id="UP001530293"/>
    </source>
</evidence>
<feature type="region of interest" description="Disordered" evidence="1">
    <location>
        <begin position="8"/>
        <end position="54"/>
    </location>
</feature>
<accession>A0ABD3MT91</accession>
<dbReference type="Proteomes" id="UP001530293">
    <property type="component" value="Unassembled WGS sequence"/>
</dbReference>
<sequence length="421" mass="47914">MLPNYIIKTPRNEPLKFTKRNNDERMRRSSGMEEDEALSSAPPANSSTTPSSSKTFIDQFIDRSHRITIPDNTRKLAFIHIGKSGGSTISILLRNGCMSAVDGIPCESNRFMKIPNQVEETIASKRILFYLHTPHADKDNMTQYYQRINSVVVVARDPMERFISAFLSRHPVNIEMIRKRNRQIRTLAEAKGIEPPVWAKTIWGSGDTELDQECRAAYNGCFPTLEDLAMCAADPRMMLMMDEEEETITTSNGKMYNTIIQWRANRKKHSKEVSFNCSELCRDIMTGKNRYIQHVRNNYDAFLKDLPTETEVFVLRTTKIWEDWVDVNNILGATKNVVVPEKGSDADVVNARGKLPVRNNLSPRGQRIICHFLKNDIRVYIGLLNRAVNLSNNDVRDALEVIHRHCPLILSSLVEGGAISS</sequence>
<dbReference type="Pfam" id="PF03567">
    <property type="entry name" value="Sulfotransfer_2"/>
    <property type="match status" value="1"/>
</dbReference>
<name>A0ABD3MT91_9STRA</name>